<dbReference type="Proteomes" id="UP000198922">
    <property type="component" value="Unassembled WGS sequence"/>
</dbReference>
<reference evidence="2" key="1">
    <citation type="submission" date="2016-10" db="EMBL/GenBank/DDBJ databases">
        <authorList>
            <person name="Varghese N."/>
            <person name="Submissions S."/>
        </authorList>
    </citation>
    <scope>NUCLEOTIDE SEQUENCE [LARGE SCALE GENOMIC DNA]</scope>
    <source>
        <strain evidence="2">DSM 21424</strain>
    </source>
</reference>
<keyword evidence="2" id="KW-1185">Reference proteome</keyword>
<proteinExistence type="predicted"/>
<dbReference type="EMBL" id="FNAT01000008">
    <property type="protein sequence ID" value="SDF19193.1"/>
    <property type="molecule type" value="Genomic_DNA"/>
</dbReference>
<evidence type="ECO:0000313" key="1">
    <source>
        <dbReference type="EMBL" id="SDF19193.1"/>
    </source>
</evidence>
<name>A0A1G7J2U3_9RHOB</name>
<dbReference type="AlphaFoldDB" id="A0A1G7J2U3"/>
<evidence type="ECO:0000313" key="2">
    <source>
        <dbReference type="Proteomes" id="UP000198922"/>
    </source>
</evidence>
<organism evidence="1 2">
    <name type="scientific">Limimaricola pyoseonensis</name>
    <dbReference type="NCBI Taxonomy" id="521013"/>
    <lineage>
        <taxon>Bacteria</taxon>
        <taxon>Pseudomonadati</taxon>
        <taxon>Pseudomonadota</taxon>
        <taxon>Alphaproteobacteria</taxon>
        <taxon>Rhodobacterales</taxon>
        <taxon>Paracoccaceae</taxon>
        <taxon>Limimaricola</taxon>
    </lineage>
</organism>
<dbReference type="RefSeq" id="WP_090114317.1">
    <property type="nucleotide sequence ID" value="NZ_FNAT01000008.1"/>
</dbReference>
<accession>A0A1G7J2U3</accession>
<gene>
    <name evidence="1" type="ORF">SAMN04488567_3622</name>
</gene>
<sequence>MTQTVQYHRPETLADWLDATAAAPEGGPERFRRAAIVGALSSGMVERCGCEASLRRAAALLREAPFSGDAVSAELRRQFNSTQLRLLCARAEERLAALYLSAPGLQDALADDLALLMGCIEAAPLAEAV</sequence>
<protein>
    <submittedName>
        <fullName evidence="1">Uncharacterized protein</fullName>
    </submittedName>
</protein>